<organism evidence="4">
    <name type="scientific">viral metagenome</name>
    <dbReference type="NCBI Taxonomy" id="1070528"/>
    <lineage>
        <taxon>unclassified sequences</taxon>
        <taxon>metagenomes</taxon>
        <taxon>organismal metagenomes</taxon>
    </lineage>
</organism>
<evidence type="ECO:0000313" key="4">
    <source>
        <dbReference type="EMBL" id="QHT19280.1"/>
    </source>
</evidence>
<keyword evidence="2" id="KW-0186">Copper</keyword>
<dbReference type="InterPro" id="IPR002227">
    <property type="entry name" value="Tyrosinase_Cu-bd"/>
</dbReference>
<accession>A0A6C0DSE9</accession>
<dbReference type="PANTHER" id="PTHR11474">
    <property type="entry name" value="TYROSINASE FAMILY MEMBER"/>
    <property type="match status" value="1"/>
</dbReference>
<reference evidence="4" key="1">
    <citation type="journal article" date="2020" name="Nature">
        <title>Giant virus diversity and host interactions through global metagenomics.</title>
        <authorList>
            <person name="Schulz F."/>
            <person name="Roux S."/>
            <person name="Paez-Espino D."/>
            <person name="Jungbluth S."/>
            <person name="Walsh D.A."/>
            <person name="Denef V.J."/>
            <person name="McMahon K.D."/>
            <person name="Konstantinidis K.T."/>
            <person name="Eloe-Fadrosh E.A."/>
            <person name="Kyrpides N.C."/>
            <person name="Woyke T."/>
        </authorList>
    </citation>
    <scope>NUCLEOTIDE SEQUENCE</scope>
    <source>
        <strain evidence="4">GVMAG-M-3300023174-57</strain>
    </source>
</reference>
<dbReference type="PANTHER" id="PTHR11474:SF76">
    <property type="entry name" value="SHKT DOMAIN-CONTAINING PROTEIN"/>
    <property type="match status" value="1"/>
</dbReference>
<dbReference type="PROSITE" id="PS00498">
    <property type="entry name" value="TYROSINASE_2"/>
    <property type="match status" value="1"/>
</dbReference>
<dbReference type="GO" id="GO:0016491">
    <property type="term" value="F:oxidoreductase activity"/>
    <property type="evidence" value="ECO:0007669"/>
    <property type="project" value="InterPro"/>
</dbReference>
<dbReference type="InterPro" id="IPR008922">
    <property type="entry name" value="Di-copper_centre_dom_sf"/>
</dbReference>
<dbReference type="GO" id="GO:0046872">
    <property type="term" value="F:metal ion binding"/>
    <property type="evidence" value="ECO:0007669"/>
    <property type="project" value="UniProtKB-KW"/>
</dbReference>
<dbReference type="AlphaFoldDB" id="A0A6C0DSE9"/>
<protein>
    <recommendedName>
        <fullName evidence="3">Tyrosinase copper-binding domain-containing protein</fullName>
    </recommendedName>
</protein>
<sequence>MKQYRLNIVDLKNSSPERFGRFVMALKNLEESDDWSRICGIHGNTFKPDDAEVRCPTDPDIVKFVAETGEPVYCKHKVYSFIAWHTPYLYQFELLLNKYNRSQNDDYITLPYIDLTYPADYGFMNDPTITIIYDKKRTTIDNPLASAYYYPNGTKTKTTRNGFLMPRTRKERMQLNTIKRQLNNVLYAPNYEMFSSHPVSFVKTGTVSTYTPLETPHNSVHDIVGGSGGNMSDISISAFDPIFWLHHCNMDRHFYSWLHANTDGFKRPLGPEKITTTVANATLAPFFSKYPYSSDVQSYSYGWTNLHPDYLLINQMLDMKRYSYTYMIVEPTAAAARIGEVELIDIPIPPETLAFEAYLVPKGAILDREQHFAGSAVWLGLNRTTRMCERCRVTRTNIKIDISEYLKENAISKANIDTYTLVIEGAGRLIAAADGYKRYSQEGLVHDGSVKVVLD</sequence>
<dbReference type="InterPro" id="IPR050316">
    <property type="entry name" value="Tyrosinase/Hemocyanin"/>
</dbReference>
<evidence type="ECO:0000256" key="1">
    <source>
        <dbReference type="ARBA" id="ARBA00022723"/>
    </source>
</evidence>
<keyword evidence="1" id="KW-0479">Metal-binding</keyword>
<dbReference type="Pfam" id="PF00264">
    <property type="entry name" value="Tyrosinase"/>
    <property type="match status" value="1"/>
</dbReference>
<feature type="domain" description="Tyrosinase copper-binding" evidence="3">
    <location>
        <begin position="240"/>
        <end position="251"/>
    </location>
</feature>
<dbReference type="Gene3D" id="1.10.1280.10">
    <property type="entry name" value="Di-copper center containing domain from catechol oxidase"/>
    <property type="match status" value="1"/>
</dbReference>
<name>A0A6C0DSE9_9ZZZZ</name>
<evidence type="ECO:0000256" key="2">
    <source>
        <dbReference type="ARBA" id="ARBA00023008"/>
    </source>
</evidence>
<dbReference type="SUPFAM" id="SSF48056">
    <property type="entry name" value="Di-copper centre-containing domain"/>
    <property type="match status" value="1"/>
</dbReference>
<dbReference type="PRINTS" id="PR00092">
    <property type="entry name" value="TYROSINASE"/>
</dbReference>
<proteinExistence type="predicted"/>
<dbReference type="EMBL" id="MN739664">
    <property type="protein sequence ID" value="QHT19280.1"/>
    <property type="molecule type" value="Genomic_DNA"/>
</dbReference>
<evidence type="ECO:0000259" key="3">
    <source>
        <dbReference type="PROSITE" id="PS00498"/>
    </source>
</evidence>